<reference evidence="1 2" key="1">
    <citation type="submission" date="2016-07" db="EMBL/GenBank/DDBJ databases">
        <title>Genome analysis of Burkholderia fungorum ES3-20.</title>
        <authorList>
            <person name="Xu D."/>
            <person name="Yao R."/>
            <person name="Zheng S."/>
        </authorList>
    </citation>
    <scope>NUCLEOTIDE SEQUENCE [LARGE SCALE GENOMIC DNA]</scope>
    <source>
        <strain evidence="1 2">ES3-20</strain>
    </source>
</reference>
<sequence length="70" mass="7722">MIEWAIFGAIFRLAARGYSQNCANAPRGHVVRAQQARPRSAGVWRGSFFRGMSVSFLISVHSAVQELNSV</sequence>
<accession>A0A3R7ILP5</accession>
<comment type="caution">
    <text evidence="1">The sequence shown here is derived from an EMBL/GenBank/DDBJ whole genome shotgun (WGS) entry which is preliminary data.</text>
</comment>
<gene>
    <name evidence="1" type="ORF">BCY88_28765</name>
</gene>
<organism evidence="1 2">
    <name type="scientific">Paraburkholderia fungorum</name>
    <dbReference type="NCBI Taxonomy" id="134537"/>
    <lineage>
        <taxon>Bacteria</taxon>
        <taxon>Pseudomonadati</taxon>
        <taxon>Pseudomonadota</taxon>
        <taxon>Betaproteobacteria</taxon>
        <taxon>Burkholderiales</taxon>
        <taxon>Burkholderiaceae</taxon>
        <taxon>Paraburkholderia</taxon>
    </lineage>
</organism>
<evidence type="ECO:0000313" key="2">
    <source>
        <dbReference type="Proteomes" id="UP000283709"/>
    </source>
</evidence>
<name>A0A3R7ILP5_9BURK</name>
<dbReference type="AlphaFoldDB" id="A0A3R7ILP5"/>
<dbReference type="EMBL" id="MCAS01000019">
    <property type="protein sequence ID" value="RKF44514.1"/>
    <property type="molecule type" value="Genomic_DNA"/>
</dbReference>
<evidence type="ECO:0000313" key="1">
    <source>
        <dbReference type="EMBL" id="RKF44514.1"/>
    </source>
</evidence>
<proteinExistence type="predicted"/>
<dbReference type="Proteomes" id="UP000283709">
    <property type="component" value="Unassembled WGS sequence"/>
</dbReference>
<protein>
    <submittedName>
        <fullName evidence="1">Uncharacterized protein</fullName>
    </submittedName>
</protein>